<dbReference type="FunFam" id="3.30.565.10:FF:000010">
    <property type="entry name" value="Sensor histidine kinase RcsC"/>
    <property type="match status" value="1"/>
</dbReference>
<evidence type="ECO:0000256" key="7">
    <source>
        <dbReference type="ARBA" id="ARBA00022840"/>
    </source>
</evidence>
<dbReference type="PROSITE" id="PS50113">
    <property type="entry name" value="PAC"/>
    <property type="match status" value="1"/>
</dbReference>
<keyword evidence="4" id="KW-0808">Transferase</keyword>
<dbReference type="InterPro" id="IPR036890">
    <property type="entry name" value="HATPase_C_sf"/>
</dbReference>
<comment type="catalytic activity">
    <reaction evidence="1">
        <text>ATP + protein L-histidine = ADP + protein N-phospho-L-histidine.</text>
        <dbReference type="EC" id="2.7.13.3"/>
    </reaction>
</comment>
<dbReference type="CDD" id="cd00082">
    <property type="entry name" value="HisKA"/>
    <property type="match status" value="1"/>
</dbReference>
<feature type="region of interest" description="Disordered" evidence="9">
    <location>
        <begin position="1"/>
        <end position="22"/>
    </location>
</feature>
<dbReference type="EC" id="2.7.13.3" evidence="2"/>
<dbReference type="CDD" id="cd16922">
    <property type="entry name" value="HATPase_EvgS-ArcB-TorS-like"/>
    <property type="match status" value="1"/>
</dbReference>
<feature type="compositionally biased region" description="Polar residues" evidence="9">
    <location>
        <begin position="12"/>
        <end position="21"/>
    </location>
</feature>
<dbReference type="InterPro" id="IPR004358">
    <property type="entry name" value="Sig_transdc_His_kin-like_C"/>
</dbReference>
<accession>A0A0W8F8R8</accession>
<dbReference type="InterPro" id="IPR013656">
    <property type="entry name" value="PAS_4"/>
</dbReference>
<dbReference type="SUPFAM" id="SSF55874">
    <property type="entry name" value="ATPase domain of HSP90 chaperone/DNA topoisomerase II/histidine kinase"/>
    <property type="match status" value="1"/>
</dbReference>
<feature type="domain" description="PAS" evidence="12">
    <location>
        <begin position="149"/>
        <end position="219"/>
    </location>
</feature>
<proteinExistence type="predicted"/>
<dbReference type="InterPro" id="IPR000014">
    <property type="entry name" value="PAS"/>
</dbReference>
<dbReference type="PANTHER" id="PTHR45339:SF1">
    <property type="entry name" value="HYBRID SIGNAL TRANSDUCTION HISTIDINE KINASE J"/>
    <property type="match status" value="1"/>
</dbReference>
<feature type="domain" description="PAC" evidence="13">
    <location>
        <begin position="97"/>
        <end position="148"/>
    </location>
</feature>
<evidence type="ECO:0000256" key="8">
    <source>
        <dbReference type="ARBA" id="ARBA00023012"/>
    </source>
</evidence>
<dbReference type="GO" id="GO:0000155">
    <property type="term" value="F:phosphorelay sensor kinase activity"/>
    <property type="evidence" value="ECO:0007669"/>
    <property type="project" value="InterPro"/>
</dbReference>
<evidence type="ECO:0000259" key="10">
    <source>
        <dbReference type="PROSITE" id="PS50109"/>
    </source>
</evidence>
<dbReference type="AlphaFoldDB" id="A0A0W8F8R8"/>
<dbReference type="InterPro" id="IPR036097">
    <property type="entry name" value="HisK_dim/P_sf"/>
</dbReference>
<feature type="domain" description="Response regulatory" evidence="11">
    <location>
        <begin position="538"/>
        <end position="655"/>
    </location>
</feature>
<dbReference type="InterPro" id="IPR011006">
    <property type="entry name" value="CheY-like_superfamily"/>
</dbReference>
<dbReference type="GO" id="GO:0005524">
    <property type="term" value="F:ATP binding"/>
    <property type="evidence" value="ECO:0007669"/>
    <property type="project" value="UniProtKB-KW"/>
</dbReference>
<keyword evidence="3" id="KW-0597">Phosphoprotein</keyword>
<dbReference type="InterPro" id="IPR005467">
    <property type="entry name" value="His_kinase_dom"/>
</dbReference>
<dbReference type="Pfam" id="PF00512">
    <property type="entry name" value="HisKA"/>
    <property type="match status" value="1"/>
</dbReference>
<dbReference type="SMART" id="SM00388">
    <property type="entry name" value="HisKA"/>
    <property type="match status" value="1"/>
</dbReference>
<dbReference type="SMART" id="SM00387">
    <property type="entry name" value="HATPase_c"/>
    <property type="match status" value="1"/>
</dbReference>
<evidence type="ECO:0000313" key="14">
    <source>
        <dbReference type="EMBL" id="KUG17286.1"/>
    </source>
</evidence>
<dbReference type="SUPFAM" id="SSF55785">
    <property type="entry name" value="PYP-like sensor domain (PAS domain)"/>
    <property type="match status" value="2"/>
</dbReference>
<dbReference type="SMART" id="SM00091">
    <property type="entry name" value="PAS"/>
    <property type="match status" value="2"/>
</dbReference>
<feature type="domain" description="PAS" evidence="12">
    <location>
        <begin position="40"/>
        <end position="80"/>
    </location>
</feature>
<dbReference type="InterPro" id="IPR003594">
    <property type="entry name" value="HATPase_dom"/>
</dbReference>
<dbReference type="FunFam" id="1.10.287.130:FF:000002">
    <property type="entry name" value="Two-component osmosensing histidine kinase"/>
    <property type="match status" value="1"/>
</dbReference>
<dbReference type="CDD" id="cd00130">
    <property type="entry name" value="PAS"/>
    <property type="match status" value="2"/>
</dbReference>
<evidence type="ECO:0000256" key="6">
    <source>
        <dbReference type="ARBA" id="ARBA00022777"/>
    </source>
</evidence>
<dbReference type="CDD" id="cd17546">
    <property type="entry name" value="REC_hyHK_CKI1_RcsC-like"/>
    <property type="match status" value="1"/>
</dbReference>
<keyword evidence="8" id="KW-0902">Two-component regulatory system</keyword>
<evidence type="ECO:0000256" key="1">
    <source>
        <dbReference type="ARBA" id="ARBA00000085"/>
    </source>
</evidence>
<keyword evidence="7" id="KW-0067">ATP-binding</keyword>
<feature type="domain" description="Histidine kinase" evidence="10">
    <location>
        <begin position="286"/>
        <end position="506"/>
    </location>
</feature>
<name>A0A0W8F8R8_9ZZZZ</name>
<evidence type="ECO:0000256" key="9">
    <source>
        <dbReference type="SAM" id="MobiDB-lite"/>
    </source>
</evidence>
<dbReference type="Gene3D" id="3.30.450.20">
    <property type="entry name" value="PAS domain"/>
    <property type="match status" value="2"/>
</dbReference>
<reference evidence="14" key="1">
    <citation type="journal article" date="2015" name="Proc. Natl. Acad. Sci. U.S.A.">
        <title>Networks of energetic and metabolic interactions define dynamics in microbial communities.</title>
        <authorList>
            <person name="Embree M."/>
            <person name="Liu J.K."/>
            <person name="Al-Bassam M.M."/>
            <person name="Zengler K."/>
        </authorList>
    </citation>
    <scope>NUCLEOTIDE SEQUENCE</scope>
</reference>
<dbReference type="PROSITE" id="PS50110">
    <property type="entry name" value="RESPONSE_REGULATORY"/>
    <property type="match status" value="1"/>
</dbReference>
<comment type="caution">
    <text evidence="14">The sequence shown here is derived from an EMBL/GenBank/DDBJ whole genome shotgun (WGS) entry which is preliminary data.</text>
</comment>
<dbReference type="PRINTS" id="PR00344">
    <property type="entry name" value="BCTRLSENSOR"/>
</dbReference>
<dbReference type="Pfam" id="PF02518">
    <property type="entry name" value="HATPase_c"/>
    <property type="match status" value="1"/>
</dbReference>
<dbReference type="SUPFAM" id="SSF47384">
    <property type="entry name" value="Homodimeric domain of signal transducing histidine kinase"/>
    <property type="match status" value="1"/>
</dbReference>
<dbReference type="SUPFAM" id="SSF52172">
    <property type="entry name" value="CheY-like"/>
    <property type="match status" value="1"/>
</dbReference>
<dbReference type="InterPro" id="IPR035965">
    <property type="entry name" value="PAS-like_dom_sf"/>
</dbReference>
<dbReference type="PROSITE" id="PS50112">
    <property type="entry name" value="PAS"/>
    <property type="match status" value="2"/>
</dbReference>
<protein>
    <recommendedName>
        <fullName evidence="2">histidine kinase</fullName>
        <ecNumber evidence="2">2.7.13.3</ecNumber>
    </recommendedName>
</protein>
<dbReference type="NCBIfam" id="TIGR00229">
    <property type="entry name" value="sensory_box"/>
    <property type="match status" value="2"/>
</dbReference>
<keyword evidence="6" id="KW-0418">Kinase</keyword>
<evidence type="ECO:0000259" key="12">
    <source>
        <dbReference type="PROSITE" id="PS50112"/>
    </source>
</evidence>
<evidence type="ECO:0000256" key="2">
    <source>
        <dbReference type="ARBA" id="ARBA00012438"/>
    </source>
</evidence>
<dbReference type="Pfam" id="PF08448">
    <property type="entry name" value="PAS_4"/>
    <property type="match status" value="1"/>
</dbReference>
<dbReference type="Pfam" id="PF00072">
    <property type="entry name" value="Response_reg"/>
    <property type="match status" value="1"/>
</dbReference>
<dbReference type="PROSITE" id="PS50109">
    <property type="entry name" value="HIS_KIN"/>
    <property type="match status" value="1"/>
</dbReference>
<dbReference type="Pfam" id="PF13426">
    <property type="entry name" value="PAS_9"/>
    <property type="match status" value="1"/>
</dbReference>
<dbReference type="EMBL" id="LNQE01001452">
    <property type="protein sequence ID" value="KUG17286.1"/>
    <property type="molecule type" value="Genomic_DNA"/>
</dbReference>
<dbReference type="Gene3D" id="1.10.287.130">
    <property type="match status" value="1"/>
</dbReference>
<evidence type="ECO:0000256" key="3">
    <source>
        <dbReference type="ARBA" id="ARBA00022553"/>
    </source>
</evidence>
<evidence type="ECO:0000256" key="5">
    <source>
        <dbReference type="ARBA" id="ARBA00022741"/>
    </source>
</evidence>
<keyword evidence="5" id="KW-0547">Nucleotide-binding</keyword>
<dbReference type="InterPro" id="IPR000700">
    <property type="entry name" value="PAS-assoc_C"/>
</dbReference>
<organism evidence="14">
    <name type="scientific">hydrocarbon metagenome</name>
    <dbReference type="NCBI Taxonomy" id="938273"/>
    <lineage>
        <taxon>unclassified sequences</taxon>
        <taxon>metagenomes</taxon>
        <taxon>ecological metagenomes</taxon>
    </lineage>
</organism>
<dbReference type="InterPro" id="IPR003661">
    <property type="entry name" value="HisK_dim/P_dom"/>
</dbReference>
<dbReference type="InterPro" id="IPR001789">
    <property type="entry name" value="Sig_transdc_resp-reg_receiver"/>
</dbReference>
<dbReference type="SMART" id="SM00448">
    <property type="entry name" value="REC"/>
    <property type="match status" value="1"/>
</dbReference>
<gene>
    <name evidence="14" type="ORF">ASZ90_013009</name>
</gene>
<evidence type="ECO:0000259" key="13">
    <source>
        <dbReference type="PROSITE" id="PS50113"/>
    </source>
</evidence>
<evidence type="ECO:0000259" key="11">
    <source>
        <dbReference type="PROSITE" id="PS50110"/>
    </source>
</evidence>
<evidence type="ECO:0000256" key="4">
    <source>
        <dbReference type="ARBA" id="ARBA00022679"/>
    </source>
</evidence>
<sequence length="656" mass="73533">MATLDRDKVSTAGDNCDQQTDPEIDKDFAHQVMATVGQGIVVSSEGWRFEYVNPAFARMVGRMPKELIGRSMDELIHLQDLPILFKARSRRQAGETSSYEARLIRSDGCVFPVQVTGTPRWQDGKFFGSIVAVTDLTERKRFEDELKKREAENRLLLDSIPDSIFLLDKEGNFLDYRTPNSSILYAPAELFMGKNIHSIMPQDLVELTMNNLEMARQSGKMQVFEYQLPANGEIKHFEARINLCEGGDFLALVRDVTERKRSDEMLWKAKEEAEAAAKAKSEFLANMSHEIRTPLNAVIGLTGLLLDTDLTPEQRNYLEIVRNSSDSLLSVINDILDFSKIDGGMMELEHSPFDLRRCIESTMDLMVTRVAEKGLVLKVVLDDQLPTMLVGDASRLRQVLANLLSNAVKFTDKGFVEVSVRGNAIPEGFELRFDVLDTGIGMPQDKLDRLFMPFSQIDSSITRRYGGTGLGLAISKRLVGMMGGRIWAKSNPGVGSTFTFTIKVKLPCMQPVQHEVKDLKPDIKPPIEGHFQQALPLSILLAEDNAVNQMVLLQMLRKIGYQADLASNGFDVLAALDRQAYDVVLMDIQMPDMDGFEATRRILARFPKMKRPRIIALTAHALNGDRERCLKAGMDGYLSKPVKIEDLQSALRPTGH</sequence>
<dbReference type="Gene3D" id="3.30.565.10">
    <property type="entry name" value="Histidine kinase-like ATPase, C-terminal domain"/>
    <property type="match status" value="1"/>
</dbReference>
<dbReference type="PANTHER" id="PTHR45339">
    <property type="entry name" value="HYBRID SIGNAL TRANSDUCTION HISTIDINE KINASE J"/>
    <property type="match status" value="1"/>
</dbReference>
<dbReference type="Gene3D" id="3.40.50.2300">
    <property type="match status" value="1"/>
</dbReference>